<feature type="region of interest" description="Disordered" evidence="1">
    <location>
        <begin position="176"/>
        <end position="212"/>
    </location>
</feature>
<dbReference type="Pfam" id="PF03746">
    <property type="entry name" value="LamB_YcsF"/>
    <property type="match status" value="1"/>
</dbReference>
<dbReference type="EMBL" id="RSCE01000019">
    <property type="protein sequence ID" value="RSH76913.1"/>
    <property type="molecule type" value="Genomic_DNA"/>
</dbReference>
<dbReference type="STRING" id="105984.A0A427XDR1"/>
<organism evidence="2 3">
    <name type="scientific">Apiotrichum porosum</name>
    <dbReference type="NCBI Taxonomy" id="105984"/>
    <lineage>
        <taxon>Eukaryota</taxon>
        <taxon>Fungi</taxon>
        <taxon>Dikarya</taxon>
        <taxon>Basidiomycota</taxon>
        <taxon>Agaricomycotina</taxon>
        <taxon>Tremellomycetes</taxon>
        <taxon>Trichosporonales</taxon>
        <taxon>Trichosporonaceae</taxon>
        <taxon>Apiotrichum</taxon>
    </lineage>
</organism>
<accession>A0A427XDR1</accession>
<keyword evidence="3" id="KW-1185">Reference proteome</keyword>
<dbReference type="GeneID" id="39588393"/>
<dbReference type="SUPFAM" id="SSF88713">
    <property type="entry name" value="Glycoside hydrolase/deacetylase"/>
    <property type="match status" value="1"/>
</dbReference>
<feature type="compositionally biased region" description="Polar residues" evidence="1">
    <location>
        <begin position="184"/>
        <end position="197"/>
    </location>
</feature>
<dbReference type="OrthoDB" id="5295431at2759"/>
<dbReference type="GO" id="GO:0005975">
    <property type="term" value="P:carbohydrate metabolic process"/>
    <property type="evidence" value="ECO:0007669"/>
    <property type="project" value="InterPro"/>
</dbReference>
<dbReference type="Proteomes" id="UP000279236">
    <property type="component" value="Unassembled WGS sequence"/>
</dbReference>
<dbReference type="PANTHER" id="PTHR30292:SF0">
    <property type="entry name" value="5-OXOPROLINASE SUBUNIT A"/>
    <property type="match status" value="1"/>
</dbReference>
<comment type="caution">
    <text evidence="2">The sequence shown here is derived from an EMBL/GenBank/DDBJ whole genome shotgun (WGS) entry which is preliminary data.</text>
</comment>
<evidence type="ECO:0000256" key="1">
    <source>
        <dbReference type="SAM" id="MobiDB-lite"/>
    </source>
</evidence>
<reference evidence="2 3" key="1">
    <citation type="submission" date="2018-11" db="EMBL/GenBank/DDBJ databases">
        <title>Genome sequence of Apiotrichum porosum DSM 27194.</title>
        <authorList>
            <person name="Aliyu H."/>
            <person name="Gorte O."/>
            <person name="Ochsenreither K."/>
        </authorList>
    </citation>
    <scope>NUCLEOTIDE SEQUENCE [LARGE SCALE GENOMIC DNA]</scope>
    <source>
        <strain evidence="2 3">DSM 27194</strain>
    </source>
</reference>
<gene>
    <name evidence="2" type="ORF">EHS24_003850</name>
</gene>
<dbReference type="AlphaFoldDB" id="A0A427XDR1"/>
<dbReference type="PANTHER" id="PTHR30292">
    <property type="entry name" value="UNCHARACTERIZED PROTEIN YBGL-RELATED"/>
    <property type="match status" value="1"/>
</dbReference>
<dbReference type="InterPro" id="IPR011330">
    <property type="entry name" value="Glyco_hydro/deAcase_b/a-brl"/>
</dbReference>
<evidence type="ECO:0000313" key="2">
    <source>
        <dbReference type="EMBL" id="RSH76913.1"/>
    </source>
</evidence>
<dbReference type="Gene3D" id="3.20.20.370">
    <property type="entry name" value="Glycoside hydrolase/deacetylase"/>
    <property type="match status" value="1"/>
</dbReference>
<proteinExistence type="predicted"/>
<sequence length="255" mass="27562">MSNEYLFEEPPSYSTGWDQVRDAALRSQTRGEPSTPTQYCNVNCSEFGCRPSATLERVQTAIKRGHSISAHPGIDFEFTRGRDITPDDVYAVALCQLGALKGVVDAEGGRISAVKPHGLLFILLRDRADLMRAFLKAQVGVLGRDIPMCGLAYSYHEAIAAEVGVPFIGEVTVEDGSKPPAWTPTGSPNRSRSQSPAPSKPKNRGQQTSDAPVSGFTRFAMTWQYYTMTPIPTILANRKANAVAASTTPRAAQAA</sequence>
<dbReference type="InterPro" id="IPR005501">
    <property type="entry name" value="LamB/YcsF/PxpA-like"/>
</dbReference>
<name>A0A427XDR1_9TREE</name>
<evidence type="ECO:0000313" key="3">
    <source>
        <dbReference type="Proteomes" id="UP000279236"/>
    </source>
</evidence>
<dbReference type="RefSeq" id="XP_028472060.1">
    <property type="nucleotide sequence ID" value="XM_028619487.1"/>
</dbReference>
<protein>
    <submittedName>
        <fullName evidence="2">Uncharacterized protein</fullName>
    </submittedName>
</protein>